<comment type="similarity">
    <text evidence="2">Belongs to the DoxX family.</text>
</comment>
<sequence>MSTAYTPAGPAYATSPFTDTALLIGRIALVVIYLMSGFQKFTDLAGVAGMIATKGLPQPMILATLAAVTEVAGALLIVVGLQTRLVALGLLVFTLVTTYFFHDFWNQPAGPDQTNNMIHAVKNLSICGAFLMLAGTGAGRYSMDGRAR</sequence>
<feature type="transmembrane region" description="Helical" evidence="7">
    <location>
        <begin position="59"/>
        <end position="79"/>
    </location>
</feature>
<accession>A0A371B1D3</accession>
<keyword evidence="3" id="KW-1003">Cell membrane</keyword>
<dbReference type="PANTHER" id="PTHR33452:SF1">
    <property type="entry name" value="INNER MEMBRANE PROTEIN YPHA-RELATED"/>
    <property type="match status" value="1"/>
</dbReference>
<dbReference type="EMBL" id="QRGO01000003">
    <property type="protein sequence ID" value="RDV01368.1"/>
    <property type="molecule type" value="Genomic_DNA"/>
</dbReference>
<evidence type="ECO:0000256" key="6">
    <source>
        <dbReference type="ARBA" id="ARBA00023136"/>
    </source>
</evidence>
<dbReference type="OrthoDB" id="9810206at2"/>
<evidence type="ECO:0000256" key="2">
    <source>
        <dbReference type="ARBA" id="ARBA00006679"/>
    </source>
</evidence>
<evidence type="ECO:0000313" key="8">
    <source>
        <dbReference type="EMBL" id="RDV01368.1"/>
    </source>
</evidence>
<dbReference type="Proteomes" id="UP000263993">
    <property type="component" value="Unassembled WGS sequence"/>
</dbReference>
<keyword evidence="6 7" id="KW-0472">Membrane</keyword>
<proteinExistence type="inferred from homology"/>
<dbReference type="GO" id="GO:0005886">
    <property type="term" value="C:plasma membrane"/>
    <property type="evidence" value="ECO:0007669"/>
    <property type="project" value="UniProtKB-SubCell"/>
</dbReference>
<name>A0A371B1D3_9BRAD</name>
<comment type="caution">
    <text evidence="8">The sequence shown here is derived from an EMBL/GenBank/DDBJ whole genome shotgun (WGS) entry which is preliminary data.</text>
</comment>
<evidence type="ECO:0000256" key="5">
    <source>
        <dbReference type="ARBA" id="ARBA00022989"/>
    </source>
</evidence>
<gene>
    <name evidence="8" type="ORF">DXH78_19290</name>
</gene>
<feature type="transmembrane region" description="Helical" evidence="7">
    <location>
        <begin position="85"/>
        <end position="102"/>
    </location>
</feature>
<dbReference type="Pfam" id="PF07681">
    <property type="entry name" value="DoxX"/>
    <property type="match status" value="1"/>
</dbReference>
<organism evidence="8 9">
    <name type="scientific">Undibacter mobilis</name>
    <dbReference type="NCBI Taxonomy" id="2292256"/>
    <lineage>
        <taxon>Bacteria</taxon>
        <taxon>Pseudomonadati</taxon>
        <taxon>Pseudomonadota</taxon>
        <taxon>Alphaproteobacteria</taxon>
        <taxon>Hyphomicrobiales</taxon>
        <taxon>Nitrobacteraceae</taxon>
        <taxon>Undibacter</taxon>
    </lineage>
</organism>
<dbReference type="RefSeq" id="WP_115518886.1">
    <property type="nucleotide sequence ID" value="NZ_QRGO01000003.1"/>
</dbReference>
<reference evidence="9" key="1">
    <citation type="submission" date="2018-08" db="EMBL/GenBank/DDBJ databases">
        <authorList>
            <person name="Kim S.-J."/>
            <person name="Jung G.-Y."/>
        </authorList>
    </citation>
    <scope>NUCLEOTIDE SEQUENCE [LARGE SCALE GENOMIC DNA]</scope>
    <source>
        <strain evidence="9">GY_H</strain>
    </source>
</reference>
<protein>
    <submittedName>
        <fullName evidence="8">DoxX family protein</fullName>
    </submittedName>
</protein>
<keyword evidence="9" id="KW-1185">Reference proteome</keyword>
<evidence type="ECO:0000256" key="1">
    <source>
        <dbReference type="ARBA" id="ARBA00004651"/>
    </source>
</evidence>
<evidence type="ECO:0000313" key="9">
    <source>
        <dbReference type="Proteomes" id="UP000263993"/>
    </source>
</evidence>
<evidence type="ECO:0000256" key="3">
    <source>
        <dbReference type="ARBA" id="ARBA00022475"/>
    </source>
</evidence>
<dbReference type="AlphaFoldDB" id="A0A371B1D3"/>
<keyword evidence="5 7" id="KW-1133">Transmembrane helix</keyword>
<comment type="subcellular location">
    <subcellularLocation>
        <location evidence="1">Cell membrane</location>
        <topology evidence="1">Multi-pass membrane protein</topology>
    </subcellularLocation>
</comment>
<dbReference type="PANTHER" id="PTHR33452">
    <property type="entry name" value="OXIDOREDUCTASE CATD-RELATED"/>
    <property type="match status" value="1"/>
</dbReference>
<dbReference type="InterPro" id="IPR032808">
    <property type="entry name" value="DoxX"/>
</dbReference>
<feature type="transmembrane region" description="Helical" evidence="7">
    <location>
        <begin position="20"/>
        <end position="38"/>
    </location>
</feature>
<dbReference type="InterPro" id="IPR051907">
    <property type="entry name" value="DoxX-like_oxidoreductase"/>
</dbReference>
<evidence type="ECO:0000256" key="4">
    <source>
        <dbReference type="ARBA" id="ARBA00022692"/>
    </source>
</evidence>
<feature type="transmembrane region" description="Helical" evidence="7">
    <location>
        <begin position="123"/>
        <end position="143"/>
    </location>
</feature>
<keyword evidence="4 7" id="KW-0812">Transmembrane</keyword>
<evidence type="ECO:0000256" key="7">
    <source>
        <dbReference type="SAM" id="Phobius"/>
    </source>
</evidence>